<dbReference type="InterPro" id="IPR010664">
    <property type="entry name" value="LipoPS_assembly_LptC-rel"/>
</dbReference>
<evidence type="ECO:0000313" key="1">
    <source>
        <dbReference type="EMBL" id="SFB68567.1"/>
    </source>
</evidence>
<dbReference type="Gene3D" id="2.60.450.10">
    <property type="entry name" value="Lipopolysaccharide (LPS) transport protein A like domain"/>
    <property type="match status" value="1"/>
</dbReference>
<proteinExistence type="predicted"/>
<dbReference type="AlphaFoldDB" id="A0A1I1D1A5"/>
<dbReference type="RefSeq" id="WP_092539402.1">
    <property type="nucleotide sequence ID" value="NZ_FOKV01000001.1"/>
</dbReference>
<dbReference type="GO" id="GO:0005886">
    <property type="term" value="C:plasma membrane"/>
    <property type="evidence" value="ECO:0007669"/>
    <property type="project" value="InterPro"/>
</dbReference>
<dbReference type="GO" id="GO:0015221">
    <property type="term" value="F:lipopolysaccharide transmembrane transporter activity"/>
    <property type="evidence" value="ECO:0007669"/>
    <property type="project" value="InterPro"/>
</dbReference>
<reference evidence="2" key="1">
    <citation type="submission" date="2016-10" db="EMBL/GenBank/DDBJ databases">
        <authorList>
            <person name="Varghese N."/>
            <person name="Submissions S."/>
        </authorList>
    </citation>
    <scope>NUCLEOTIDE SEQUENCE [LARGE SCALE GENOMIC DNA]</scope>
    <source>
        <strain evidence="2">DSM 24499</strain>
    </source>
</reference>
<dbReference type="STRING" id="1334022.SAMN04487907_10148"/>
<sequence length="188" mass="21226">MRITYREIIQGIVTLIGVTMLFSCEGNLNEVRALQNPADAPAGVAKGILLKYTDSGRVVATLQSSKMFDYENKDFPYREFPEGVYIEFFGEDDEKSTVVADYGIVYSGTGLVDLRGNVVILTSDSTQLKGDQLYWDQNQSWVFTDRENQIKFPDGSFNEGMGFDSNQNFDKFNFRTNSGIQNIDESEK</sequence>
<organism evidence="1 2">
    <name type="scientific">Zunongwangia mangrovi</name>
    <dbReference type="NCBI Taxonomy" id="1334022"/>
    <lineage>
        <taxon>Bacteria</taxon>
        <taxon>Pseudomonadati</taxon>
        <taxon>Bacteroidota</taxon>
        <taxon>Flavobacteriia</taxon>
        <taxon>Flavobacteriales</taxon>
        <taxon>Flavobacteriaceae</taxon>
        <taxon>Zunongwangia</taxon>
    </lineage>
</organism>
<dbReference type="EMBL" id="FOKV01000001">
    <property type="protein sequence ID" value="SFB68567.1"/>
    <property type="molecule type" value="Genomic_DNA"/>
</dbReference>
<evidence type="ECO:0000313" key="2">
    <source>
        <dbReference type="Proteomes" id="UP000199438"/>
    </source>
</evidence>
<dbReference type="InterPro" id="IPR026265">
    <property type="entry name" value="LptC"/>
</dbReference>
<dbReference type="NCBIfam" id="TIGR04409">
    <property type="entry name" value="LptC_YrbK"/>
    <property type="match status" value="1"/>
</dbReference>
<name>A0A1I1D1A5_9FLAO</name>
<gene>
    <name evidence="1" type="ORF">SAMN04487907_10148</name>
</gene>
<dbReference type="Pfam" id="PF06835">
    <property type="entry name" value="LptC"/>
    <property type="match status" value="1"/>
</dbReference>
<dbReference type="Proteomes" id="UP000199438">
    <property type="component" value="Unassembled WGS sequence"/>
</dbReference>
<dbReference type="OrthoDB" id="1427074at2"/>
<dbReference type="PROSITE" id="PS51257">
    <property type="entry name" value="PROKAR_LIPOPROTEIN"/>
    <property type="match status" value="1"/>
</dbReference>
<keyword evidence="2" id="KW-1185">Reference proteome</keyword>
<protein>
    <submittedName>
        <fullName evidence="1">LPS export ABC transporter protein LptC</fullName>
    </submittedName>
</protein>
<accession>A0A1I1D1A5</accession>